<dbReference type="InterPro" id="IPR041577">
    <property type="entry name" value="RT_RNaseH_2"/>
</dbReference>
<dbReference type="FunFam" id="3.10.20.370:FF:000001">
    <property type="entry name" value="Retrovirus-related Pol polyprotein from transposon 17.6-like protein"/>
    <property type="match status" value="1"/>
</dbReference>
<dbReference type="SUPFAM" id="SSF56672">
    <property type="entry name" value="DNA/RNA polymerases"/>
    <property type="match status" value="1"/>
</dbReference>
<reference evidence="2" key="2">
    <citation type="submission" date="2025-09" db="UniProtKB">
        <authorList>
            <consortium name="Ensembl"/>
        </authorList>
    </citation>
    <scope>IDENTIFICATION</scope>
</reference>
<organism evidence="2 3">
    <name type="scientific">Sinocyclocheilus grahami</name>
    <name type="common">Dianchi golden-line fish</name>
    <name type="synonym">Barbus grahami</name>
    <dbReference type="NCBI Taxonomy" id="75366"/>
    <lineage>
        <taxon>Eukaryota</taxon>
        <taxon>Metazoa</taxon>
        <taxon>Chordata</taxon>
        <taxon>Craniata</taxon>
        <taxon>Vertebrata</taxon>
        <taxon>Euteleostomi</taxon>
        <taxon>Actinopterygii</taxon>
        <taxon>Neopterygii</taxon>
        <taxon>Teleostei</taxon>
        <taxon>Ostariophysi</taxon>
        <taxon>Cypriniformes</taxon>
        <taxon>Cyprinidae</taxon>
        <taxon>Cyprininae</taxon>
        <taxon>Sinocyclocheilus</taxon>
    </lineage>
</organism>
<dbReference type="FunFam" id="3.30.70.270:FF:000020">
    <property type="entry name" value="Transposon Tf2-6 polyprotein-like Protein"/>
    <property type="match status" value="1"/>
</dbReference>
<dbReference type="InParanoid" id="A0A672LNT7"/>
<proteinExistence type="predicted"/>
<dbReference type="Pfam" id="PF17919">
    <property type="entry name" value="RT_RNaseH_2"/>
    <property type="match status" value="1"/>
</dbReference>
<reference evidence="2" key="1">
    <citation type="submission" date="2025-08" db="UniProtKB">
        <authorList>
            <consortium name="Ensembl"/>
        </authorList>
    </citation>
    <scope>IDENTIFICATION</scope>
</reference>
<dbReference type="InterPro" id="IPR043502">
    <property type="entry name" value="DNA/RNA_pol_sf"/>
</dbReference>
<evidence type="ECO:0000313" key="3">
    <source>
        <dbReference type="Proteomes" id="UP000472262"/>
    </source>
</evidence>
<keyword evidence="3" id="KW-1185">Reference proteome</keyword>
<evidence type="ECO:0000259" key="1">
    <source>
        <dbReference type="Pfam" id="PF17919"/>
    </source>
</evidence>
<sequence length="205" mass="23351">LELMTHWIFLTPGGILSDVDKVRVVSKFAIPKSVKQVRPFLGLSNYYRRFIKNYAKLSEPLCALIRDATPFGWDDSCQKAMDDLKSCLTSSPVLRFPDFGKAFYIHTDACDAGLGAALMQQDEDGREIVVAYASQTLNKSEKPYSTPEKECLVLIWALEYFRPYIDGLHVTVYMVQSSLQWLMSRPNPSGRLVRWCLRLQDPTTT</sequence>
<dbReference type="Gene3D" id="3.30.70.270">
    <property type="match status" value="1"/>
</dbReference>
<dbReference type="Ensembl" id="ENSSGRT00000029708.1">
    <property type="protein sequence ID" value="ENSSGRP00000027616.1"/>
    <property type="gene ID" value="ENSSGRG00000015822.1"/>
</dbReference>
<protein>
    <recommendedName>
        <fullName evidence="1">Reverse transcriptase/retrotransposon-derived protein RNase H-like domain-containing protein</fullName>
    </recommendedName>
</protein>
<dbReference type="AlphaFoldDB" id="A0A672LNT7"/>
<accession>A0A672LNT7</accession>
<dbReference type="Proteomes" id="UP000472262">
    <property type="component" value="Unassembled WGS sequence"/>
</dbReference>
<name>A0A672LNT7_SINGR</name>
<dbReference type="CDD" id="cd09274">
    <property type="entry name" value="RNase_HI_RT_Ty3"/>
    <property type="match status" value="1"/>
</dbReference>
<feature type="domain" description="Reverse transcriptase/retrotransposon-derived protein RNase H-like" evidence="1">
    <location>
        <begin position="73"/>
        <end position="172"/>
    </location>
</feature>
<evidence type="ECO:0000313" key="2">
    <source>
        <dbReference type="Ensembl" id="ENSSGRP00000027616.1"/>
    </source>
</evidence>
<dbReference type="PANTHER" id="PTHR34072">
    <property type="entry name" value="ENZYMATIC POLYPROTEIN-RELATED"/>
    <property type="match status" value="1"/>
</dbReference>
<dbReference type="OMA" id="ELMTHWI"/>
<dbReference type="InterPro" id="IPR043128">
    <property type="entry name" value="Rev_trsase/Diguanyl_cyclase"/>
</dbReference>